<dbReference type="GO" id="GO:0005737">
    <property type="term" value="C:cytoplasm"/>
    <property type="evidence" value="ECO:0007669"/>
    <property type="project" value="TreeGrafter"/>
</dbReference>
<protein>
    <submittedName>
        <fullName evidence="2">Annexin A6</fullName>
    </submittedName>
</protein>
<comment type="similarity">
    <text evidence="1">Belongs to the annexin family.</text>
</comment>
<dbReference type="AlphaFoldDB" id="A0AAV7KI20"/>
<dbReference type="Proteomes" id="UP001165289">
    <property type="component" value="Unassembled WGS sequence"/>
</dbReference>
<keyword evidence="3" id="KW-1185">Reference proteome</keyword>
<sequence length="639" mass="74381">MFPRRKYSKIPYIDTFYETPEPLTPEPMTPEPLPPEPMTISLLDYDVRRIRHFLVKKDYLFNVLLEILPNRSYEQRTKFIKRYRELFNRNLLEDLFKQSKPHNYYFAVRAMLDLYRVTRLHSLFIAMEGKATGRFLSFEGVGTDDEALAEILFMAINGQIHFCRNDWSAYYRTYELEPQLVGKTSGNFAHLLASLSKGDRDETGIIDMKQVEVDVTEIYETDKNRTNNLIHVFYGLDLGIFIANSYKSISGQIIGDDFINALKIFVHAVRDEVKFYAQRLYQSIAFLTHGSIKDLPIDIVSSRQTIVRIIVMKGEFGLSEIKDAYLALSGIHLEVEVVECFKESKFTALRQLLFAFMAETEDTLLPEVHQIHDAVLRKGKANNILFSILSSCSYDNRLKTVRQYVVHYQVNLITKIEEFMKPGEQLFTIRALLESYERTSLRSIWVSMEGKRVKIAKEAVEIDDSSLVDIMFLATNSEISYFHEYYPRFTGHNLVEQVKKATSSKGKLTNLVLRLLEGKRWEESHSDNNLLKHDLSTLRQLINGERAEDDIIELFSLRSREHLKVLFNDFEELYETKVVEHLTATFNAQEQASILSALQRCVKAIQNRNMYYALRLQNCLDFVQEKMEILLIRSLASRL</sequence>
<dbReference type="PANTHER" id="PTHR10502:SF102">
    <property type="entry name" value="ANNEXIN B11"/>
    <property type="match status" value="1"/>
</dbReference>
<dbReference type="SUPFAM" id="SSF47874">
    <property type="entry name" value="Annexin"/>
    <property type="match status" value="2"/>
</dbReference>
<dbReference type="GO" id="GO:0005544">
    <property type="term" value="F:calcium-dependent phospholipid binding"/>
    <property type="evidence" value="ECO:0007669"/>
    <property type="project" value="InterPro"/>
</dbReference>
<dbReference type="GO" id="GO:0005886">
    <property type="term" value="C:plasma membrane"/>
    <property type="evidence" value="ECO:0007669"/>
    <property type="project" value="TreeGrafter"/>
</dbReference>
<reference evidence="2 3" key="1">
    <citation type="journal article" date="2023" name="BMC Biol.">
        <title>The compact genome of the sponge Oopsacas minuta (Hexactinellida) is lacking key metazoan core genes.</title>
        <authorList>
            <person name="Santini S."/>
            <person name="Schenkelaars Q."/>
            <person name="Jourda C."/>
            <person name="Duchesne M."/>
            <person name="Belahbib H."/>
            <person name="Rocher C."/>
            <person name="Selva M."/>
            <person name="Riesgo A."/>
            <person name="Vervoort M."/>
            <person name="Leys S.P."/>
            <person name="Kodjabachian L."/>
            <person name="Le Bivic A."/>
            <person name="Borchiellini C."/>
            <person name="Claverie J.M."/>
            <person name="Renard E."/>
        </authorList>
    </citation>
    <scope>NUCLEOTIDE SEQUENCE [LARGE SCALE GENOMIC DNA]</scope>
    <source>
        <strain evidence="2">SPO-2</strain>
    </source>
</reference>
<dbReference type="GO" id="GO:0001786">
    <property type="term" value="F:phosphatidylserine binding"/>
    <property type="evidence" value="ECO:0007669"/>
    <property type="project" value="TreeGrafter"/>
</dbReference>
<comment type="caution">
    <text evidence="2">The sequence shown here is derived from an EMBL/GenBank/DDBJ whole genome shotgun (WGS) entry which is preliminary data.</text>
</comment>
<dbReference type="EMBL" id="JAKMXF010000048">
    <property type="protein sequence ID" value="KAI6659809.1"/>
    <property type="molecule type" value="Genomic_DNA"/>
</dbReference>
<name>A0AAV7KI20_9METZ</name>
<evidence type="ECO:0000256" key="1">
    <source>
        <dbReference type="ARBA" id="ARBA00007831"/>
    </source>
</evidence>
<dbReference type="GO" id="GO:0005509">
    <property type="term" value="F:calcium ion binding"/>
    <property type="evidence" value="ECO:0007669"/>
    <property type="project" value="InterPro"/>
</dbReference>
<dbReference type="InterPro" id="IPR037104">
    <property type="entry name" value="Annexin_sf"/>
</dbReference>
<evidence type="ECO:0000313" key="3">
    <source>
        <dbReference type="Proteomes" id="UP001165289"/>
    </source>
</evidence>
<dbReference type="PANTHER" id="PTHR10502">
    <property type="entry name" value="ANNEXIN"/>
    <property type="match status" value="1"/>
</dbReference>
<proteinExistence type="inferred from homology"/>
<accession>A0AAV7KI20</accession>
<dbReference type="GO" id="GO:0012506">
    <property type="term" value="C:vesicle membrane"/>
    <property type="evidence" value="ECO:0007669"/>
    <property type="project" value="TreeGrafter"/>
</dbReference>
<dbReference type="GO" id="GO:0005634">
    <property type="term" value="C:nucleus"/>
    <property type="evidence" value="ECO:0007669"/>
    <property type="project" value="TreeGrafter"/>
</dbReference>
<evidence type="ECO:0000313" key="2">
    <source>
        <dbReference type="EMBL" id="KAI6659809.1"/>
    </source>
</evidence>
<dbReference type="Gene3D" id="1.10.220.10">
    <property type="entry name" value="Annexin"/>
    <property type="match status" value="2"/>
</dbReference>
<organism evidence="2 3">
    <name type="scientific">Oopsacas minuta</name>
    <dbReference type="NCBI Taxonomy" id="111878"/>
    <lineage>
        <taxon>Eukaryota</taxon>
        <taxon>Metazoa</taxon>
        <taxon>Porifera</taxon>
        <taxon>Hexactinellida</taxon>
        <taxon>Hexasterophora</taxon>
        <taxon>Lyssacinosida</taxon>
        <taxon>Leucopsacidae</taxon>
        <taxon>Oopsacas</taxon>
    </lineage>
</organism>
<gene>
    <name evidence="2" type="ORF">LOD99_10634</name>
</gene>